<name>A0ABU2GDK8_9EURY</name>
<dbReference type="InterPro" id="IPR002591">
    <property type="entry name" value="Phosphodiest/P_Trfase"/>
</dbReference>
<proteinExistence type="predicted"/>
<dbReference type="Gene3D" id="3.40.720.10">
    <property type="entry name" value="Alkaline Phosphatase, subunit A"/>
    <property type="match status" value="1"/>
</dbReference>
<reference evidence="2 3" key="1">
    <citation type="submission" date="2022-06" db="EMBL/GenBank/DDBJ databases">
        <title>Halogeometricum sp. a new haloarchaeum isolate from saline soil.</title>
        <authorList>
            <person name="Strakova D."/>
            <person name="Galisteo C."/>
            <person name="Sanchez-Porro C."/>
            <person name="Ventosa A."/>
        </authorList>
    </citation>
    <scope>NUCLEOTIDE SEQUENCE [LARGE SCALE GENOMIC DNA]</scope>
    <source>
        <strain evidence="2 3">S1BR25-6</strain>
    </source>
</reference>
<protein>
    <submittedName>
        <fullName evidence="2">Alkaline phosphatase family protein</fullName>
    </submittedName>
</protein>
<dbReference type="RefSeq" id="WP_310923677.1">
    <property type="nucleotide sequence ID" value="NZ_JAMQOP010000001.1"/>
</dbReference>
<dbReference type="Proteomes" id="UP001257060">
    <property type="component" value="Unassembled WGS sequence"/>
</dbReference>
<evidence type="ECO:0000256" key="1">
    <source>
        <dbReference type="SAM" id="MobiDB-lite"/>
    </source>
</evidence>
<dbReference type="EMBL" id="JAMQOP010000001">
    <property type="protein sequence ID" value="MDS0298882.1"/>
    <property type="molecule type" value="Genomic_DNA"/>
</dbReference>
<feature type="region of interest" description="Disordered" evidence="1">
    <location>
        <begin position="406"/>
        <end position="428"/>
    </location>
</feature>
<dbReference type="Pfam" id="PF01663">
    <property type="entry name" value="Phosphodiest"/>
    <property type="match status" value="1"/>
</dbReference>
<comment type="caution">
    <text evidence="2">The sequence shown here is derived from an EMBL/GenBank/DDBJ whole genome shotgun (WGS) entry which is preliminary data.</text>
</comment>
<keyword evidence="3" id="KW-1185">Reference proteome</keyword>
<accession>A0ABU2GDK8</accession>
<organism evidence="2 3">
    <name type="scientific">Halogeometricum salsisoli</name>
    <dbReference type="NCBI Taxonomy" id="2950536"/>
    <lineage>
        <taxon>Archaea</taxon>
        <taxon>Methanobacteriati</taxon>
        <taxon>Methanobacteriota</taxon>
        <taxon>Stenosarchaea group</taxon>
        <taxon>Halobacteria</taxon>
        <taxon>Halobacteriales</taxon>
        <taxon>Haloferacaceae</taxon>
        <taxon>Halogeometricum</taxon>
    </lineage>
</organism>
<feature type="region of interest" description="Disordered" evidence="1">
    <location>
        <begin position="63"/>
        <end position="84"/>
    </location>
</feature>
<dbReference type="PANTHER" id="PTHR10151">
    <property type="entry name" value="ECTONUCLEOTIDE PYROPHOSPHATASE/PHOSPHODIESTERASE"/>
    <property type="match status" value="1"/>
</dbReference>
<evidence type="ECO:0000313" key="2">
    <source>
        <dbReference type="EMBL" id="MDS0298882.1"/>
    </source>
</evidence>
<dbReference type="InterPro" id="IPR017850">
    <property type="entry name" value="Alkaline_phosphatase_core_sf"/>
</dbReference>
<dbReference type="PANTHER" id="PTHR10151:SF120">
    <property type="entry name" value="BIS(5'-ADENOSYL)-TRIPHOSPHATASE"/>
    <property type="match status" value="1"/>
</dbReference>
<gene>
    <name evidence="2" type="ORF">NDI76_09005</name>
</gene>
<dbReference type="SUPFAM" id="SSF53649">
    <property type="entry name" value="Alkaline phosphatase-like"/>
    <property type="match status" value="1"/>
</dbReference>
<sequence>MSDSEPDPEPEPSAASRVVVLNVVGLQPDHVDPESTPNLAGLFGDGATTGAVPPFPAVTIPSQTTLSTGVSPSTHGDVSNAEYDRETDTVELWGRNSGDRNRVWEAARDADVTTGALFFQHLYGTSADVAVTPKPIEDENNNLIEMNCWTNPDGFYEELREEYGHFPLHNYWGPAANAQGSEWILSAAREATERYDPEMLWTYVPHLDYTGQSHGPNSEAFDEALSEVDELVGDYLDFLEETDQWDETAVVVVSEYGFHEVSRPVFPNRALREAGLMKTRDAEGDEEGQVPDLSASEAFAVADHQVAHVYCDAEAVETAREALESLDGIERILDGDDQAAYDIDSQSAGDLVLVADPDAWFAYYWWDDGEEAAMPPYADSVDIHEKPGYDPCELFLGEDGFVSTDPSKVKGSHGRVDPETTPFFGIGGPAAPSLSLDGDIDMRQVAPTVLDLLGVHEAVDMEFEGASILAPSNELGPADD</sequence>
<evidence type="ECO:0000313" key="3">
    <source>
        <dbReference type="Proteomes" id="UP001257060"/>
    </source>
</evidence>
<feature type="compositionally biased region" description="Polar residues" evidence="1">
    <location>
        <begin position="63"/>
        <end position="77"/>
    </location>
</feature>